<dbReference type="InterPro" id="IPR029058">
    <property type="entry name" value="AB_hydrolase_fold"/>
</dbReference>
<evidence type="ECO:0000256" key="1">
    <source>
        <dbReference type="ARBA" id="ARBA00005964"/>
    </source>
</evidence>
<keyword evidence="4" id="KW-0732">Signal</keyword>
<dbReference type="PRINTS" id="PR00878">
    <property type="entry name" value="CHOLNESTRASE"/>
</dbReference>
<feature type="active site" description="Acyl-ester intermediate" evidence="3">
    <location>
        <position position="215"/>
    </location>
</feature>
<feature type="domain" description="Carboxylesterase type B" evidence="5">
    <location>
        <begin position="31"/>
        <end position="528"/>
    </location>
</feature>
<dbReference type="InterPro" id="IPR019819">
    <property type="entry name" value="Carboxylesterase_B_CS"/>
</dbReference>
<feature type="chain" id="PRO_5035340443" description="Carboxylic ester hydrolase" evidence="4">
    <location>
        <begin position="27"/>
        <end position="537"/>
    </location>
</feature>
<dbReference type="InterPro" id="IPR002018">
    <property type="entry name" value="CarbesteraseB"/>
</dbReference>
<keyword evidence="7" id="KW-1185">Reference proteome</keyword>
<feature type="active site" description="Charge relay system" evidence="3">
    <location>
        <position position="445"/>
    </location>
</feature>
<dbReference type="InterPro" id="IPR019826">
    <property type="entry name" value="Carboxylesterase_B_AS"/>
</dbReference>
<proteinExistence type="inferred from homology"/>
<feature type="active site" description="Charge relay system" evidence="3">
    <location>
        <position position="341"/>
    </location>
</feature>
<evidence type="ECO:0000256" key="2">
    <source>
        <dbReference type="ARBA" id="ARBA00022801"/>
    </source>
</evidence>
<comment type="similarity">
    <text evidence="1 4">Belongs to the type-B carboxylesterase/lipase family.</text>
</comment>
<evidence type="ECO:0000313" key="6">
    <source>
        <dbReference type="EMBL" id="KAF2068395.1"/>
    </source>
</evidence>
<gene>
    <name evidence="6" type="ORF">CYY_010279</name>
</gene>
<evidence type="ECO:0000256" key="3">
    <source>
        <dbReference type="PIRSR" id="PIRSR600997-1"/>
    </source>
</evidence>
<reference evidence="6" key="1">
    <citation type="submission" date="2020-01" db="EMBL/GenBank/DDBJ databases">
        <title>Development of genomics and gene disruption for Polysphondylium violaceum indicates a role for the polyketide synthase stlB in stalk morphogenesis.</title>
        <authorList>
            <person name="Narita B."/>
            <person name="Kawabe Y."/>
            <person name="Kin K."/>
            <person name="Saito T."/>
            <person name="Gibbs R."/>
            <person name="Kuspa A."/>
            <person name="Muzny D."/>
            <person name="Queller D."/>
            <person name="Richards S."/>
            <person name="Strassman J."/>
            <person name="Sucgang R."/>
            <person name="Worley K."/>
            <person name="Schaap P."/>
        </authorList>
    </citation>
    <scope>NUCLEOTIDE SEQUENCE</scope>
    <source>
        <strain evidence="6">QSvi11</strain>
    </source>
</reference>
<feature type="signal peptide" evidence="4">
    <location>
        <begin position="1"/>
        <end position="26"/>
    </location>
</feature>
<dbReference type="AlphaFoldDB" id="A0A8J4PJA8"/>
<evidence type="ECO:0000256" key="4">
    <source>
        <dbReference type="RuleBase" id="RU361235"/>
    </source>
</evidence>
<dbReference type="PANTHER" id="PTHR45570:SF1">
    <property type="entry name" value="CARBOXYLIC ESTER HYDROLASE"/>
    <property type="match status" value="1"/>
</dbReference>
<protein>
    <recommendedName>
        <fullName evidence="4">Carboxylic ester hydrolase</fullName>
        <ecNumber evidence="4">3.1.1.-</ecNumber>
    </recommendedName>
</protein>
<dbReference type="OrthoDB" id="408631at2759"/>
<dbReference type="InterPro" id="IPR000997">
    <property type="entry name" value="Cholinesterase"/>
</dbReference>
<sequence length="537" mass="58996">MNKLLNTRLSLILLIVTLIYVNPSQSQISNTNIVEIEQGTLKGISFSTHREFLGIPFAQPPLGSLRWNSPVAAANFNTSVYDATYGRDGCPQVCNLPAGVCPSTYSEDCLYLNVFTPIIPQELTEPLPVMVFIPGGRFEMGAANTPLYNGSVFCNSSNVILVTINYRLGVLGFLANDGFKGNYGFEDQILALQWVQNNIKAFGGDNSQVTIFGESAGGSSVALHLTCPSSAGLFSKAIIESNPFALPMKTDAQFKTLAGKFAKALGCDVNDLNCYYAKTADEIVIAQNSSENYFDVFAPILTFLPWTPIVDGQLITDQPLALMEKGQFHKVPVILGTVHNEALIFVASIAENISKLEFIGGLIDIFGISNELKIYKLYENQMNSTNYLNTLSAIGTDYIFVCPTRNAASHLSNSGVDVFLYQFQHITSFNVYAGQFAQCADAVCHGLELPYVFDTASQDGYTFTAAEQQLSLQLMNYWTNFAKSGNPNQGLPVPTQWSTYNSNTDEMLIFQTPPFIQSGYLSTYCNYWDSIGYQNGW</sequence>
<keyword evidence="2 4" id="KW-0378">Hydrolase</keyword>
<dbReference type="Proteomes" id="UP000695562">
    <property type="component" value="Unassembled WGS sequence"/>
</dbReference>
<dbReference type="PANTHER" id="PTHR45570">
    <property type="entry name" value="CARBOXYLIC ESTER HYDROLASE"/>
    <property type="match status" value="1"/>
</dbReference>
<name>A0A8J4PJA8_9MYCE</name>
<dbReference type="GO" id="GO:0004104">
    <property type="term" value="F:cholinesterase activity"/>
    <property type="evidence" value="ECO:0007669"/>
    <property type="project" value="InterPro"/>
</dbReference>
<dbReference type="Pfam" id="PF00135">
    <property type="entry name" value="COesterase"/>
    <property type="match status" value="1"/>
</dbReference>
<accession>A0A8J4PJA8</accession>
<dbReference type="PROSITE" id="PS00122">
    <property type="entry name" value="CARBOXYLESTERASE_B_1"/>
    <property type="match status" value="1"/>
</dbReference>
<dbReference type="EMBL" id="AJWJ01001013">
    <property type="protein sequence ID" value="KAF2068395.1"/>
    <property type="molecule type" value="Genomic_DNA"/>
</dbReference>
<dbReference type="Gene3D" id="3.40.50.1820">
    <property type="entry name" value="alpha/beta hydrolase"/>
    <property type="match status" value="1"/>
</dbReference>
<dbReference type="SUPFAM" id="SSF53474">
    <property type="entry name" value="alpha/beta-Hydrolases"/>
    <property type="match status" value="1"/>
</dbReference>
<dbReference type="PROSITE" id="PS00941">
    <property type="entry name" value="CARBOXYLESTERASE_B_2"/>
    <property type="match status" value="1"/>
</dbReference>
<evidence type="ECO:0000259" key="5">
    <source>
        <dbReference type="Pfam" id="PF00135"/>
    </source>
</evidence>
<comment type="caution">
    <text evidence="6">The sequence shown here is derived from an EMBL/GenBank/DDBJ whole genome shotgun (WGS) entry which is preliminary data.</text>
</comment>
<organism evidence="6 7">
    <name type="scientific">Polysphondylium violaceum</name>
    <dbReference type="NCBI Taxonomy" id="133409"/>
    <lineage>
        <taxon>Eukaryota</taxon>
        <taxon>Amoebozoa</taxon>
        <taxon>Evosea</taxon>
        <taxon>Eumycetozoa</taxon>
        <taxon>Dictyostelia</taxon>
        <taxon>Dictyosteliales</taxon>
        <taxon>Dictyosteliaceae</taxon>
        <taxon>Polysphondylium</taxon>
    </lineage>
</organism>
<evidence type="ECO:0000313" key="7">
    <source>
        <dbReference type="Proteomes" id="UP000695562"/>
    </source>
</evidence>
<dbReference type="EC" id="3.1.1.-" evidence="4"/>